<dbReference type="EMBL" id="JAAGNX010000001">
    <property type="protein sequence ID" value="NDV61070.1"/>
    <property type="molecule type" value="Genomic_DNA"/>
</dbReference>
<accession>A0A6B2LZY6</accession>
<dbReference type="AlphaFoldDB" id="A0A6B2LZY6"/>
<organism evidence="1 2">
    <name type="scientific">Oceanipulchritudo coccoides</name>
    <dbReference type="NCBI Taxonomy" id="2706888"/>
    <lineage>
        <taxon>Bacteria</taxon>
        <taxon>Pseudomonadati</taxon>
        <taxon>Verrucomicrobiota</taxon>
        <taxon>Opitutia</taxon>
        <taxon>Puniceicoccales</taxon>
        <taxon>Oceanipulchritudinaceae</taxon>
        <taxon>Oceanipulchritudo</taxon>
    </lineage>
</organism>
<proteinExistence type="predicted"/>
<dbReference type="InterPro" id="IPR003737">
    <property type="entry name" value="GlcNAc_PI_deacetylase-related"/>
</dbReference>
<protein>
    <submittedName>
        <fullName evidence="1">PIG-L family deacetylase</fullName>
    </submittedName>
</protein>
<dbReference type="Pfam" id="PF02585">
    <property type="entry name" value="PIG-L"/>
    <property type="match status" value="1"/>
</dbReference>
<dbReference type="InterPro" id="IPR024078">
    <property type="entry name" value="LmbE-like_dom_sf"/>
</dbReference>
<dbReference type="SUPFAM" id="SSF102588">
    <property type="entry name" value="LmbE-like"/>
    <property type="match status" value="1"/>
</dbReference>
<dbReference type="RefSeq" id="WP_163961661.1">
    <property type="nucleotide sequence ID" value="NZ_JAAGNX010000001.1"/>
</dbReference>
<evidence type="ECO:0000313" key="1">
    <source>
        <dbReference type="EMBL" id="NDV61070.1"/>
    </source>
</evidence>
<keyword evidence="2" id="KW-1185">Reference proteome</keyword>
<dbReference type="Proteomes" id="UP000478417">
    <property type="component" value="Unassembled WGS sequence"/>
</dbReference>
<sequence>MKLKNANSDIYIPDDGRLPDSITRTTHLGIGAHQDDLEFMAMHGILECYQRDSRWFGGITCTDGAGSARSGPYADYSDEQMKAVRVEEQRAAAKLGEYAFMAQLGYPSSCTKQASKRQDLVQEIHNLILEAQPIYIYTHNPFDKHASHIGVCLAVLEAIRILPADKRPRTVFGCEVWRALDWIPDSMKVIQPVDTHPSLAPELNGVFKSQIAGGKRYDLAVEGRRLANATFLDSYSVDQCNRAAYAIDLTPLTADSGPSIEQFTSGILDSFAEECHRMLKDLKT</sequence>
<name>A0A6B2LZY6_9BACT</name>
<gene>
    <name evidence="1" type="ORF">G0Q06_01255</name>
</gene>
<evidence type="ECO:0000313" key="2">
    <source>
        <dbReference type="Proteomes" id="UP000478417"/>
    </source>
</evidence>
<dbReference type="Gene3D" id="3.40.50.10320">
    <property type="entry name" value="LmbE-like"/>
    <property type="match status" value="1"/>
</dbReference>
<reference evidence="1 2" key="1">
    <citation type="submission" date="2020-02" db="EMBL/GenBank/DDBJ databases">
        <title>Albibacoteraceae fam. nov., the first described family within the subdivision 4 Verrucomicrobia.</title>
        <authorList>
            <person name="Xi F."/>
        </authorList>
    </citation>
    <scope>NUCLEOTIDE SEQUENCE [LARGE SCALE GENOMIC DNA]</scope>
    <source>
        <strain evidence="1 2">CK1056</strain>
    </source>
</reference>
<comment type="caution">
    <text evidence="1">The sequence shown here is derived from an EMBL/GenBank/DDBJ whole genome shotgun (WGS) entry which is preliminary data.</text>
</comment>